<evidence type="ECO:0000313" key="2">
    <source>
        <dbReference type="Proteomes" id="UP000010959"/>
    </source>
</evidence>
<dbReference type="Proteomes" id="UP000010959">
    <property type="component" value="Unassembled WGS sequence"/>
</dbReference>
<evidence type="ECO:0000313" key="1">
    <source>
        <dbReference type="EMBL" id="ELP32039.1"/>
    </source>
</evidence>
<name>L7CCW6_RHOBT</name>
<comment type="caution">
    <text evidence="1">The sequence shown here is derived from an EMBL/GenBank/DDBJ whole genome shotgun (WGS) entry which is preliminary data.</text>
</comment>
<dbReference type="AlphaFoldDB" id="L7CCW6"/>
<sequence>MSRRYWLPLTPSRRATPTSRRTMWCTGGLKNAFPDGVLSVRPR</sequence>
<reference evidence="1 2" key="1">
    <citation type="journal article" date="2013" name="Mar. Genomics">
        <title>Expression of sulfatases in Rhodopirellula baltica and the diversity of sulfatases in the genus Rhodopirellula.</title>
        <authorList>
            <person name="Wegner C.E."/>
            <person name="Richter-Heitmann T."/>
            <person name="Klindworth A."/>
            <person name="Klockow C."/>
            <person name="Richter M."/>
            <person name="Achstetter T."/>
            <person name="Glockner F.O."/>
            <person name="Harder J."/>
        </authorList>
    </citation>
    <scope>NUCLEOTIDE SEQUENCE [LARGE SCALE GENOMIC DNA]</scope>
    <source>
        <strain evidence="1 2">SWK14</strain>
    </source>
</reference>
<protein>
    <submittedName>
        <fullName evidence="1">Uncharacterized protein</fullName>
    </submittedName>
</protein>
<gene>
    <name evidence="1" type="ORF">RBSWK_04037</name>
</gene>
<dbReference type="PATRIC" id="fig|993516.3.peg.4319"/>
<proteinExistence type="predicted"/>
<organism evidence="1 2">
    <name type="scientific">Rhodopirellula baltica SWK14</name>
    <dbReference type="NCBI Taxonomy" id="993516"/>
    <lineage>
        <taxon>Bacteria</taxon>
        <taxon>Pseudomonadati</taxon>
        <taxon>Planctomycetota</taxon>
        <taxon>Planctomycetia</taxon>
        <taxon>Pirellulales</taxon>
        <taxon>Pirellulaceae</taxon>
        <taxon>Rhodopirellula</taxon>
    </lineage>
</organism>
<dbReference type="EMBL" id="AMWG01000116">
    <property type="protein sequence ID" value="ELP32039.1"/>
    <property type="molecule type" value="Genomic_DNA"/>
</dbReference>
<accession>L7CCW6</accession>